<evidence type="ECO:0000313" key="3">
    <source>
        <dbReference type="Proteomes" id="UP000323380"/>
    </source>
</evidence>
<dbReference type="InterPro" id="IPR050766">
    <property type="entry name" value="Bact_Lucif_Oxidored"/>
</dbReference>
<dbReference type="InterPro" id="IPR011251">
    <property type="entry name" value="Luciferase-like_dom"/>
</dbReference>
<organism evidence="2 3">
    <name type="scientific">Actinomadura chibensis</name>
    <dbReference type="NCBI Taxonomy" id="392828"/>
    <lineage>
        <taxon>Bacteria</taxon>
        <taxon>Bacillati</taxon>
        <taxon>Actinomycetota</taxon>
        <taxon>Actinomycetes</taxon>
        <taxon>Streptosporangiales</taxon>
        <taxon>Thermomonosporaceae</taxon>
        <taxon>Actinomadura</taxon>
    </lineage>
</organism>
<dbReference type="PANTHER" id="PTHR30137:SF18">
    <property type="entry name" value="CONSERVED PROTEIN"/>
    <property type="match status" value="1"/>
</dbReference>
<dbReference type="EMBL" id="VSFG01000008">
    <property type="protein sequence ID" value="TYB42281.1"/>
    <property type="molecule type" value="Genomic_DNA"/>
</dbReference>
<dbReference type="PANTHER" id="PTHR30137">
    <property type="entry name" value="LUCIFERASE-LIKE MONOOXYGENASE"/>
    <property type="match status" value="1"/>
</dbReference>
<evidence type="ECO:0000259" key="1">
    <source>
        <dbReference type="Pfam" id="PF00296"/>
    </source>
</evidence>
<dbReference type="GO" id="GO:0016705">
    <property type="term" value="F:oxidoreductase activity, acting on paired donors, with incorporation or reduction of molecular oxygen"/>
    <property type="evidence" value="ECO:0007669"/>
    <property type="project" value="InterPro"/>
</dbReference>
<sequence>MTEIRLGRLGVWRPWSLLDPALAKDIEDYGYGAIWVGGSPAGDLDAVERLLAATDRIVVATGIVNMWSTPAEEVAPSYYRLADAYGDRFLLGVGIGHPERTREYRSPYETVVRYLDALDAADVPAARRVLAALGPKALELSRERAAGAHPYLTTPDHTRVARETLGAGPVLAPEQKVVLDTDPASARAVAREGLARYLGLRNYVNNFKRFGLTDADVADGGSDRLVDALVAHGDAAAIAARLSAHLDAGADTVAVQVLTEEGGDPRPALRAIAGTLAP</sequence>
<gene>
    <name evidence="2" type="ORF">FXF69_31145</name>
</gene>
<name>A0A5D0NDI5_9ACTN</name>
<protein>
    <submittedName>
        <fullName evidence="2">LLM class F420-dependent oxidoreductase</fullName>
    </submittedName>
</protein>
<accession>A0A5D0NDI5</accession>
<dbReference type="InterPro" id="IPR036661">
    <property type="entry name" value="Luciferase-like_sf"/>
</dbReference>
<dbReference type="Proteomes" id="UP000323380">
    <property type="component" value="Unassembled WGS sequence"/>
</dbReference>
<keyword evidence="3" id="KW-1185">Reference proteome</keyword>
<dbReference type="Pfam" id="PF00296">
    <property type="entry name" value="Bac_luciferase"/>
    <property type="match status" value="1"/>
</dbReference>
<comment type="caution">
    <text evidence="2">The sequence shown here is derived from an EMBL/GenBank/DDBJ whole genome shotgun (WGS) entry which is preliminary data.</text>
</comment>
<feature type="domain" description="Luciferase-like" evidence="1">
    <location>
        <begin position="21"/>
        <end position="102"/>
    </location>
</feature>
<evidence type="ECO:0000313" key="2">
    <source>
        <dbReference type="EMBL" id="TYB42281.1"/>
    </source>
</evidence>
<dbReference type="GO" id="GO:0005829">
    <property type="term" value="C:cytosol"/>
    <property type="evidence" value="ECO:0007669"/>
    <property type="project" value="TreeGrafter"/>
</dbReference>
<dbReference type="Gene3D" id="3.20.20.30">
    <property type="entry name" value="Luciferase-like domain"/>
    <property type="match status" value="2"/>
</dbReference>
<dbReference type="STRING" id="1220554.GCA_001552135_01961"/>
<dbReference type="NCBIfam" id="TIGR03620">
    <property type="entry name" value="F420_MSMEG_4141"/>
    <property type="match status" value="1"/>
</dbReference>
<dbReference type="AlphaFoldDB" id="A0A5D0NDI5"/>
<reference evidence="2 3" key="1">
    <citation type="submission" date="2019-08" db="EMBL/GenBank/DDBJ databases">
        <title>Actinomadura sp. nov. CYP1-5 isolated from mountain soil.</title>
        <authorList>
            <person name="Songsumanus A."/>
            <person name="Kuncharoen N."/>
            <person name="Kudo T."/>
            <person name="Yuki M."/>
            <person name="Igarashi Y."/>
            <person name="Tanasupawat S."/>
        </authorList>
    </citation>
    <scope>NUCLEOTIDE SEQUENCE [LARGE SCALE GENOMIC DNA]</scope>
    <source>
        <strain evidence="2 3">JCM 14158</strain>
    </source>
</reference>
<dbReference type="SUPFAM" id="SSF51679">
    <property type="entry name" value="Bacterial luciferase-like"/>
    <property type="match status" value="1"/>
</dbReference>
<dbReference type="InterPro" id="IPR019922">
    <property type="entry name" value="Lucif-like_OxRdatse_MSMEG_4141"/>
</dbReference>
<proteinExistence type="predicted"/>
<dbReference type="RefSeq" id="WP_067888156.1">
    <property type="nucleotide sequence ID" value="NZ_VSFG01000008.1"/>
</dbReference>